<reference evidence="2 3" key="1">
    <citation type="submission" date="2023-09" db="EMBL/GenBank/DDBJ databases">
        <authorList>
            <person name="Rey-Velasco X."/>
        </authorList>
    </citation>
    <scope>NUCLEOTIDE SEQUENCE [LARGE SCALE GENOMIC DNA]</scope>
    <source>
        <strain evidence="2 3">W335</strain>
    </source>
</reference>
<evidence type="ECO:0000313" key="3">
    <source>
        <dbReference type="Proteomes" id="UP001251857"/>
    </source>
</evidence>
<sequence>MGQTLLDANAVKAYWWDGEPNFGDLMTPYFLRRACDKNVINVRGVRSSVGDALVGVGSILHDLRYPGAVVWGSGFGKLAVKQFKLPPPIEVLALRGELSLSIARDAGWPNADTLGDPGLLASRLMPRQKIKRKYIIVPHHSHHDVFLRALPEEVCNITSAKQSPAAVLGAISESEVVVSSSLHGVIVAHSYAKPWVWVNIKEHPLYGGEFKFRDFFSGMSLTDVAEVSISEYEIRSMLVSVIRDAFFPLGRSVTECQESLINVLKGSQFSERNELLIHL</sequence>
<dbReference type="EMBL" id="JAVRIB010000007">
    <property type="protein sequence ID" value="MDT0635011.1"/>
    <property type="molecule type" value="Genomic_DNA"/>
</dbReference>
<proteinExistence type="predicted"/>
<name>A0ABU3C0B4_9GAMM</name>
<gene>
    <name evidence="2" type="ORF">RM532_08560</name>
</gene>
<organism evidence="2 3">
    <name type="scientific">Spectribacter hydrogenoxidans</name>
    <dbReference type="NCBI Taxonomy" id="3075608"/>
    <lineage>
        <taxon>Bacteria</taxon>
        <taxon>Pseudomonadati</taxon>
        <taxon>Pseudomonadota</taxon>
        <taxon>Gammaproteobacteria</taxon>
        <taxon>Salinisphaerales</taxon>
        <taxon>Salinisphaeraceae</taxon>
        <taxon>Spectribacter</taxon>
    </lineage>
</organism>
<accession>A0ABU3C0B4</accession>
<dbReference type="Proteomes" id="UP001251857">
    <property type="component" value="Unassembled WGS sequence"/>
</dbReference>
<keyword evidence="3" id="KW-1185">Reference proteome</keyword>
<protein>
    <submittedName>
        <fullName evidence="2">Polysaccharide pyruvyl transferase family protein</fullName>
    </submittedName>
</protein>
<comment type="caution">
    <text evidence="2">The sequence shown here is derived from an EMBL/GenBank/DDBJ whole genome shotgun (WGS) entry which is preliminary data.</text>
</comment>
<feature type="domain" description="Polysaccharide pyruvyl transferase" evidence="1">
    <location>
        <begin position="50"/>
        <end position="200"/>
    </location>
</feature>
<dbReference type="Pfam" id="PF04230">
    <property type="entry name" value="PS_pyruv_trans"/>
    <property type="match status" value="1"/>
</dbReference>
<evidence type="ECO:0000259" key="1">
    <source>
        <dbReference type="Pfam" id="PF04230"/>
    </source>
</evidence>
<dbReference type="RefSeq" id="WP_311652854.1">
    <property type="nucleotide sequence ID" value="NZ_JAVRIB010000007.1"/>
</dbReference>
<dbReference type="InterPro" id="IPR007345">
    <property type="entry name" value="Polysacch_pyruvyl_Trfase"/>
</dbReference>
<dbReference type="GO" id="GO:0016740">
    <property type="term" value="F:transferase activity"/>
    <property type="evidence" value="ECO:0007669"/>
    <property type="project" value="UniProtKB-KW"/>
</dbReference>
<keyword evidence="2" id="KW-0808">Transferase</keyword>
<evidence type="ECO:0000313" key="2">
    <source>
        <dbReference type="EMBL" id="MDT0635011.1"/>
    </source>
</evidence>